<dbReference type="Proteomes" id="UP000800097">
    <property type="component" value="Unassembled WGS sequence"/>
</dbReference>
<proteinExistence type="predicted"/>
<accession>A0A6A6JW38</accession>
<feature type="compositionally biased region" description="Low complexity" evidence="1">
    <location>
        <begin position="106"/>
        <end position="122"/>
    </location>
</feature>
<dbReference type="EMBL" id="ML986485">
    <property type="protein sequence ID" value="KAF2280028.1"/>
    <property type="molecule type" value="Genomic_DNA"/>
</dbReference>
<name>A0A6A6JW38_WESOR</name>
<evidence type="ECO:0000256" key="1">
    <source>
        <dbReference type="SAM" id="MobiDB-lite"/>
    </source>
</evidence>
<feature type="region of interest" description="Disordered" evidence="1">
    <location>
        <begin position="30"/>
        <end position="177"/>
    </location>
</feature>
<gene>
    <name evidence="2" type="ORF">EI97DRAFT_439113</name>
</gene>
<feature type="compositionally biased region" description="Low complexity" evidence="1">
    <location>
        <begin position="75"/>
        <end position="86"/>
    </location>
</feature>
<organism evidence="2 3">
    <name type="scientific">Westerdykella ornata</name>
    <dbReference type="NCBI Taxonomy" id="318751"/>
    <lineage>
        <taxon>Eukaryota</taxon>
        <taxon>Fungi</taxon>
        <taxon>Dikarya</taxon>
        <taxon>Ascomycota</taxon>
        <taxon>Pezizomycotina</taxon>
        <taxon>Dothideomycetes</taxon>
        <taxon>Pleosporomycetidae</taxon>
        <taxon>Pleosporales</taxon>
        <taxon>Sporormiaceae</taxon>
        <taxon>Westerdykella</taxon>
    </lineage>
</organism>
<feature type="compositionally biased region" description="Pro residues" evidence="1">
    <location>
        <begin position="30"/>
        <end position="42"/>
    </location>
</feature>
<evidence type="ECO:0000313" key="2">
    <source>
        <dbReference type="EMBL" id="KAF2280028.1"/>
    </source>
</evidence>
<reference evidence="2" key="1">
    <citation type="journal article" date="2020" name="Stud. Mycol.">
        <title>101 Dothideomycetes genomes: a test case for predicting lifestyles and emergence of pathogens.</title>
        <authorList>
            <person name="Haridas S."/>
            <person name="Albert R."/>
            <person name="Binder M."/>
            <person name="Bloem J."/>
            <person name="Labutti K."/>
            <person name="Salamov A."/>
            <person name="Andreopoulos B."/>
            <person name="Baker S."/>
            <person name="Barry K."/>
            <person name="Bills G."/>
            <person name="Bluhm B."/>
            <person name="Cannon C."/>
            <person name="Castanera R."/>
            <person name="Culley D."/>
            <person name="Daum C."/>
            <person name="Ezra D."/>
            <person name="Gonzalez J."/>
            <person name="Henrissat B."/>
            <person name="Kuo A."/>
            <person name="Liang C."/>
            <person name="Lipzen A."/>
            <person name="Lutzoni F."/>
            <person name="Magnuson J."/>
            <person name="Mondo S."/>
            <person name="Nolan M."/>
            <person name="Ohm R."/>
            <person name="Pangilinan J."/>
            <person name="Park H.-J."/>
            <person name="Ramirez L."/>
            <person name="Alfaro M."/>
            <person name="Sun H."/>
            <person name="Tritt A."/>
            <person name="Yoshinaga Y."/>
            <person name="Zwiers L.-H."/>
            <person name="Turgeon B."/>
            <person name="Goodwin S."/>
            <person name="Spatafora J."/>
            <person name="Crous P."/>
            <person name="Grigoriev I."/>
        </authorList>
    </citation>
    <scope>NUCLEOTIDE SEQUENCE</scope>
    <source>
        <strain evidence="2">CBS 379.55</strain>
    </source>
</reference>
<keyword evidence="3" id="KW-1185">Reference proteome</keyword>
<dbReference type="GeneID" id="54552716"/>
<protein>
    <submittedName>
        <fullName evidence="2">Uncharacterized protein</fullName>
    </submittedName>
</protein>
<evidence type="ECO:0000313" key="3">
    <source>
        <dbReference type="Proteomes" id="UP000800097"/>
    </source>
</evidence>
<dbReference type="RefSeq" id="XP_033657567.1">
    <property type="nucleotide sequence ID" value="XM_033799541.1"/>
</dbReference>
<dbReference type="AlphaFoldDB" id="A0A6A6JW38"/>
<feature type="compositionally biased region" description="Pro residues" evidence="1">
    <location>
        <begin position="65"/>
        <end position="74"/>
    </location>
</feature>
<sequence length="234" mass="25226">MIFLDIPSRSSLTDKLLLLLIQPLHSPHPRTLPAPALPPALSPPQNCHPQPNPPIPTCAQTAGPTPTPTAPVPPTSTGSTTKSNTTQHPSQTFSIPIPTGPVSLQNSNGSTQPNPTTNNNLPHPHPVPAINRIQDTPTKTKTLTRKGKERKTTLSQARPRADIPPPSPITHHPPHTHRRSVHARMFQFIAIHVTDPQPQHGIVNICDGTGVGTETLYERNEQPKTPSRGNGMVP</sequence>